<dbReference type="PRINTS" id="PR00081">
    <property type="entry name" value="GDHRDH"/>
</dbReference>
<comment type="similarity">
    <text evidence="1">Belongs to the short-chain dehydrogenases/reductases (SDR) family.</text>
</comment>
<dbReference type="InterPro" id="IPR052184">
    <property type="entry name" value="SDR_enzymes"/>
</dbReference>
<dbReference type="InterPro" id="IPR036291">
    <property type="entry name" value="NAD(P)-bd_dom_sf"/>
</dbReference>
<accession>A0A0W0SEH4</accession>
<dbReference type="AlphaFoldDB" id="A0A0W0SEH4"/>
<dbReference type="Pfam" id="PF00106">
    <property type="entry name" value="adh_short"/>
    <property type="match status" value="1"/>
</dbReference>
<gene>
    <name evidence="2" type="ORF">Lbru_2081</name>
</gene>
<organism evidence="2 3">
    <name type="scientific">Legionella brunensis</name>
    <dbReference type="NCBI Taxonomy" id="29422"/>
    <lineage>
        <taxon>Bacteria</taxon>
        <taxon>Pseudomonadati</taxon>
        <taxon>Pseudomonadota</taxon>
        <taxon>Gammaproteobacteria</taxon>
        <taxon>Legionellales</taxon>
        <taxon>Legionellaceae</taxon>
        <taxon>Legionella</taxon>
    </lineage>
</organism>
<dbReference type="PRINTS" id="PR00080">
    <property type="entry name" value="SDRFAMILY"/>
</dbReference>
<name>A0A0W0SEH4_9GAMM</name>
<dbReference type="PATRIC" id="fig|29422.6.peg.2219"/>
<dbReference type="InterPro" id="IPR002347">
    <property type="entry name" value="SDR_fam"/>
</dbReference>
<dbReference type="OrthoDB" id="9810734at2"/>
<dbReference type="SUPFAM" id="SSF51735">
    <property type="entry name" value="NAD(P)-binding Rossmann-fold domains"/>
    <property type="match status" value="1"/>
</dbReference>
<dbReference type="EMBL" id="LNXV01000029">
    <property type="protein sequence ID" value="KTC81561.1"/>
    <property type="molecule type" value="Genomic_DNA"/>
</dbReference>
<dbReference type="PANTHER" id="PTHR45458:SF1">
    <property type="entry name" value="SHORT CHAIN DEHYDROGENASE"/>
    <property type="match status" value="1"/>
</dbReference>
<dbReference type="GO" id="GO:0016616">
    <property type="term" value="F:oxidoreductase activity, acting on the CH-OH group of donors, NAD or NADP as acceptor"/>
    <property type="evidence" value="ECO:0007669"/>
    <property type="project" value="TreeGrafter"/>
</dbReference>
<sequence>MKTILITGSNRGLGLEFIKQLSQQKNRLIATCRAPEQAKELQQYAKSKNNISIYPLDITDDQQIQSLAKELKNVSLDWIINNAGISGQSGVTVGNIERSNFLEVMNVNCLSALKVSDTFLPFLLRGEDKLIVNISSRLGSISDNEWGRSYAYRASKAALNCVMRSFALDVMKEGIKVMLLNPGWVRTGIGGVNAELDVQKSVRAMLEVIKQHKKQSHAEVLRNYNDEIIGW</sequence>
<dbReference type="PANTHER" id="PTHR45458">
    <property type="entry name" value="SHORT-CHAIN DEHYDROGENASE/REDUCTASE SDR"/>
    <property type="match status" value="1"/>
</dbReference>
<dbReference type="Gene3D" id="3.40.50.720">
    <property type="entry name" value="NAD(P)-binding Rossmann-like Domain"/>
    <property type="match status" value="1"/>
</dbReference>
<evidence type="ECO:0000313" key="2">
    <source>
        <dbReference type="EMBL" id="KTC81561.1"/>
    </source>
</evidence>
<evidence type="ECO:0000256" key="1">
    <source>
        <dbReference type="RuleBase" id="RU000363"/>
    </source>
</evidence>
<dbReference type="Proteomes" id="UP000054742">
    <property type="component" value="Unassembled WGS sequence"/>
</dbReference>
<dbReference type="CDD" id="cd05325">
    <property type="entry name" value="carb_red_sniffer_like_SDR_c"/>
    <property type="match status" value="1"/>
</dbReference>
<comment type="caution">
    <text evidence="2">The sequence shown here is derived from an EMBL/GenBank/DDBJ whole genome shotgun (WGS) entry which is preliminary data.</text>
</comment>
<protein>
    <submittedName>
        <fullName evidence="2">Short chain dehydrogenase/reductase family transporter protein</fullName>
    </submittedName>
</protein>
<keyword evidence="3" id="KW-1185">Reference proteome</keyword>
<dbReference type="STRING" id="29422.Lbru_2081"/>
<evidence type="ECO:0000313" key="3">
    <source>
        <dbReference type="Proteomes" id="UP000054742"/>
    </source>
</evidence>
<proteinExistence type="inferred from homology"/>
<reference evidence="2 3" key="1">
    <citation type="submission" date="2015-11" db="EMBL/GenBank/DDBJ databases">
        <title>Genomic analysis of 38 Legionella species identifies large and diverse effector repertoires.</title>
        <authorList>
            <person name="Burstein D."/>
            <person name="Amaro F."/>
            <person name="Zusman T."/>
            <person name="Lifshitz Z."/>
            <person name="Cohen O."/>
            <person name="Gilbert J.A."/>
            <person name="Pupko T."/>
            <person name="Shuman H.A."/>
            <person name="Segal G."/>
        </authorList>
    </citation>
    <scope>NUCLEOTIDE SEQUENCE [LARGE SCALE GENOMIC DNA]</scope>
    <source>
        <strain evidence="2 3">ATCC 43878</strain>
    </source>
</reference>
<dbReference type="RefSeq" id="WP_058442070.1">
    <property type="nucleotide sequence ID" value="NZ_CAAAHU010000005.1"/>
</dbReference>